<dbReference type="PANTHER" id="PTHR21666">
    <property type="entry name" value="PEPTIDASE-RELATED"/>
    <property type="match status" value="1"/>
</dbReference>
<organism evidence="3 4">
    <name type="scientific">Geothrix edaphica</name>
    <dbReference type="NCBI Taxonomy" id="2927976"/>
    <lineage>
        <taxon>Bacteria</taxon>
        <taxon>Pseudomonadati</taxon>
        <taxon>Acidobacteriota</taxon>
        <taxon>Holophagae</taxon>
        <taxon>Holophagales</taxon>
        <taxon>Holophagaceae</taxon>
        <taxon>Geothrix</taxon>
    </lineage>
</organism>
<evidence type="ECO:0000313" key="3">
    <source>
        <dbReference type="EMBL" id="GLH68314.1"/>
    </source>
</evidence>
<dbReference type="CDD" id="cd12797">
    <property type="entry name" value="M23_peptidase"/>
    <property type="match status" value="1"/>
</dbReference>
<dbReference type="InterPro" id="IPR050570">
    <property type="entry name" value="Cell_wall_metabolism_enzyme"/>
</dbReference>
<dbReference type="CDD" id="cd00118">
    <property type="entry name" value="LysM"/>
    <property type="match status" value="1"/>
</dbReference>
<dbReference type="SUPFAM" id="SSF51261">
    <property type="entry name" value="Duplicated hybrid motif"/>
    <property type="match status" value="1"/>
</dbReference>
<keyword evidence="4" id="KW-1185">Reference proteome</keyword>
<keyword evidence="1" id="KW-0732">Signal</keyword>
<dbReference type="RefSeq" id="WP_285610146.1">
    <property type="nucleotide sequence ID" value="NZ_BSDC01000004.1"/>
</dbReference>
<dbReference type="InterPro" id="IPR016047">
    <property type="entry name" value="M23ase_b-sheet_dom"/>
</dbReference>
<gene>
    <name evidence="3" type="ORF">GETHED_26780</name>
</gene>
<proteinExistence type="predicted"/>
<accession>A0ABQ5Q1H5</accession>
<feature type="chain" id="PRO_5045160969" description="LysM domain-containing protein" evidence="1">
    <location>
        <begin position="20"/>
        <end position="353"/>
    </location>
</feature>
<sequence>MRFAVLTLVLASLSVGLQAAPKRTSKKIASRPADDGAVHIVRKGETAAAVARVHGMSLADLAALNPGRKLSKLSVGIRLKVRPSKAVAAASETEDAPIQALPATPRPALAALPTPAVVPPAPMPHLERLLPYQVRAVVPAPSGTAASGHLEAHLAPGTPSQLLARMQPVMPPVSEAELNALLPTFTPADPDRLDLLWPVETRTISSAWGPRMRTKTVRVKNQRKKRVRYKGRHRGIDLTAPTGTAVFAALDGQVVMAGKHKQYGNFVVVDHGNGVATLYAHHKLNLVHEGDIVRRGQKIAEVGRTGNATGPHLHFELKVDGVQRNPLPVLNDEEEVSAELAAQNALLGVGARR</sequence>
<dbReference type="InterPro" id="IPR011055">
    <property type="entry name" value="Dup_hybrid_motif"/>
</dbReference>
<dbReference type="InterPro" id="IPR018392">
    <property type="entry name" value="LysM"/>
</dbReference>
<protein>
    <recommendedName>
        <fullName evidence="2">LysM domain-containing protein</fullName>
    </recommendedName>
</protein>
<evidence type="ECO:0000313" key="4">
    <source>
        <dbReference type="Proteomes" id="UP001165044"/>
    </source>
</evidence>
<dbReference type="Proteomes" id="UP001165044">
    <property type="component" value="Unassembled WGS sequence"/>
</dbReference>
<evidence type="ECO:0000256" key="1">
    <source>
        <dbReference type="SAM" id="SignalP"/>
    </source>
</evidence>
<dbReference type="Gene3D" id="3.10.350.10">
    <property type="entry name" value="LysM domain"/>
    <property type="match status" value="1"/>
</dbReference>
<dbReference type="Pfam" id="PF01551">
    <property type="entry name" value="Peptidase_M23"/>
    <property type="match status" value="1"/>
</dbReference>
<comment type="caution">
    <text evidence="3">The sequence shown here is derived from an EMBL/GenBank/DDBJ whole genome shotgun (WGS) entry which is preliminary data.</text>
</comment>
<feature type="signal peptide" evidence="1">
    <location>
        <begin position="1"/>
        <end position="19"/>
    </location>
</feature>
<name>A0ABQ5Q1H5_9BACT</name>
<feature type="domain" description="LysM" evidence="2">
    <location>
        <begin position="37"/>
        <end position="81"/>
    </location>
</feature>
<dbReference type="SUPFAM" id="SSF54106">
    <property type="entry name" value="LysM domain"/>
    <property type="match status" value="1"/>
</dbReference>
<dbReference type="EMBL" id="BSDC01000004">
    <property type="protein sequence ID" value="GLH68314.1"/>
    <property type="molecule type" value="Genomic_DNA"/>
</dbReference>
<dbReference type="PANTHER" id="PTHR21666:SF270">
    <property type="entry name" value="MUREIN HYDROLASE ACTIVATOR ENVC"/>
    <property type="match status" value="1"/>
</dbReference>
<dbReference type="PROSITE" id="PS51782">
    <property type="entry name" value="LYSM"/>
    <property type="match status" value="1"/>
</dbReference>
<reference evidence="3" key="1">
    <citation type="journal article" date="2023" name="Antonie Van Leeuwenhoek">
        <title>Mesoterricola silvestris gen. nov., sp. nov., Mesoterricola sediminis sp. nov., Geothrix oryzae sp. nov., Geothrix edaphica sp. nov., Geothrix rubra sp. nov., and Geothrix limicola sp. nov., six novel members of Acidobacteriota isolated from soils.</title>
        <authorList>
            <person name="Itoh H."/>
            <person name="Sugisawa Y."/>
            <person name="Mise K."/>
            <person name="Xu Z."/>
            <person name="Kuniyasu M."/>
            <person name="Ushijima N."/>
            <person name="Kawano K."/>
            <person name="Kobayashi E."/>
            <person name="Shiratori Y."/>
            <person name="Masuda Y."/>
            <person name="Senoo K."/>
        </authorList>
    </citation>
    <scope>NUCLEOTIDE SEQUENCE</scope>
    <source>
        <strain evidence="3">Red802</strain>
    </source>
</reference>
<dbReference type="SMART" id="SM00257">
    <property type="entry name" value="LysM"/>
    <property type="match status" value="1"/>
</dbReference>
<dbReference type="Pfam" id="PF01476">
    <property type="entry name" value="LysM"/>
    <property type="match status" value="1"/>
</dbReference>
<evidence type="ECO:0000259" key="2">
    <source>
        <dbReference type="PROSITE" id="PS51782"/>
    </source>
</evidence>
<dbReference type="Gene3D" id="2.70.70.10">
    <property type="entry name" value="Glucose Permease (Domain IIA)"/>
    <property type="match status" value="1"/>
</dbReference>
<dbReference type="InterPro" id="IPR036779">
    <property type="entry name" value="LysM_dom_sf"/>
</dbReference>